<dbReference type="InterPro" id="IPR047650">
    <property type="entry name" value="Transpos_IS110"/>
</dbReference>
<dbReference type="InterPro" id="IPR003346">
    <property type="entry name" value="Transposase_20"/>
</dbReference>
<feature type="domain" description="Transposase IS116/IS110/IS902 C-terminal" evidence="2">
    <location>
        <begin position="202"/>
        <end position="283"/>
    </location>
</feature>
<dbReference type="AlphaFoldDB" id="A0A4V1M9B7"/>
<dbReference type="InterPro" id="IPR002525">
    <property type="entry name" value="Transp_IS110-like_N"/>
</dbReference>
<dbReference type="Proteomes" id="UP000290545">
    <property type="component" value="Unassembled WGS sequence"/>
</dbReference>
<dbReference type="PANTHER" id="PTHR33055:SF3">
    <property type="entry name" value="PUTATIVE TRANSPOSASE FOR IS117-RELATED"/>
    <property type="match status" value="1"/>
</dbReference>
<proteinExistence type="predicted"/>
<dbReference type="GO" id="GO:0004803">
    <property type="term" value="F:transposase activity"/>
    <property type="evidence" value="ECO:0007669"/>
    <property type="project" value="InterPro"/>
</dbReference>
<dbReference type="GO" id="GO:0006313">
    <property type="term" value="P:DNA transposition"/>
    <property type="evidence" value="ECO:0007669"/>
    <property type="project" value="InterPro"/>
</dbReference>
<accession>A0A4V1M9B7</accession>
<evidence type="ECO:0000259" key="1">
    <source>
        <dbReference type="Pfam" id="PF01548"/>
    </source>
</evidence>
<comment type="caution">
    <text evidence="3">The sequence shown here is derived from an EMBL/GenBank/DDBJ whole genome shotgun (WGS) entry which is preliminary data.</text>
</comment>
<dbReference type="Pfam" id="PF02371">
    <property type="entry name" value="Transposase_20"/>
    <property type="match status" value="1"/>
</dbReference>
<dbReference type="Pfam" id="PF01548">
    <property type="entry name" value="DEDD_Tnp_IS110"/>
    <property type="match status" value="1"/>
</dbReference>
<keyword evidence="4" id="KW-1185">Reference proteome</keyword>
<protein>
    <submittedName>
        <fullName evidence="3">IS110 family transposase</fullName>
    </submittedName>
</protein>
<sequence length="331" mass="37791">MKKLFVGIDVSKLWLDVSTVHNDQPNQYIRVDNTKSGFRSLLNWLKKQAKVENWLICLEHTGIYAQPLWQYLTEKRIPFSVVAGTVINAGIAIKRGKSDKVDSLAIAKFAKRYADELKPHRLPAELLKRLKMLFAYRDRLVKAKVSLEVPATEAEGYSPKDSSEMREDCKEVVEFLRLRIKRLEKMIVEIIKSDPDTTKCYDLIMTVPGIGIVTACYLLIVTECFSLFKSSRQLACYGGIAPFEHTSGSSIRGKTRVSAKADKKLKALLSRGVSTLLIHHLPTKDYFERKIAEGKHQNLIRNNLKNKLLHTVFSVIRRSEPYDPCYRLAVH</sequence>
<dbReference type="EMBL" id="SDHZ01000008">
    <property type="protein sequence ID" value="RXK80435.1"/>
    <property type="molecule type" value="Genomic_DNA"/>
</dbReference>
<organism evidence="3 4">
    <name type="scientific">Filimonas effusa</name>
    <dbReference type="NCBI Taxonomy" id="2508721"/>
    <lineage>
        <taxon>Bacteria</taxon>
        <taxon>Pseudomonadati</taxon>
        <taxon>Bacteroidota</taxon>
        <taxon>Chitinophagia</taxon>
        <taxon>Chitinophagales</taxon>
        <taxon>Chitinophagaceae</taxon>
        <taxon>Filimonas</taxon>
    </lineage>
</organism>
<dbReference type="RefSeq" id="WP_129006567.1">
    <property type="nucleotide sequence ID" value="NZ_SDHZ01000008.1"/>
</dbReference>
<evidence type="ECO:0000313" key="4">
    <source>
        <dbReference type="Proteomes" id="UP000290545"/>
    </source>
</evidence>
<name>A0A4V1M9B7_9BACT</name>
<gene>
    <name evidence="3" type="ORF">ESB13_23600</name>
</gene>
<dbReference type="OrthoDB" id="964423at2"/>
<dbReference type="PANTHER" id="PTHR33055">
    <property type="entry name" value="TRANSPOSASE FOR INSERTION SEQUENCE ELEMENT IS1111A"/>
    <property type="match status" value="1"/>
</dbReference>
<evidence type="ECO:0000313" key="3">
    <source>
        <dbReference type="EMBL" id="RXK80435.1"/>
    </source>
</evidence>
<feature type="domain" description="Transposase IS110-like N-terminal" evidence="1">
    <location>
        <begin position="6"/>
        <end position="146"/>
    </location>
</feature>
<dbReference type="GO" id="GO:0003677">
    <property type="term" value="F:DNA binding"/>
    <property type="evidence" value="ECO:0007669"/>
    <property type="project" value="InterPro"/>
</dbReference>
<evidence type="ECO:0000259" key="2">
    <source>
        <dbReference type="Pfam" id="PF02371"/>
    </source>
</evidence>
<dbReference type="NCBIfam" id="NF033542">
    <property type="entry name" value="transpos_IS110"/>
    <property type="match status" value="1"/>
</dbReference>
<reference evidence="3 4" key="1">
    <citation type="submission" date="2019-01" db="EMBL/GenBank/DDBJ databases">
        <title>Filimonas sp. strain TTM-71.</title>
        <authorList>
            <person name="Chen W.-M."/>
        </authorList>
    </citation>
    <scope>NUCLEOTIDE SEQUENCE [LARGE SCALE GENOMIC DNA]</scope>
    <source>
        <strain evidence="3 4">TTM-71</strain>
    </source>
</reference>